<dbReference type="InterPro" id="IPR003776">
    <property type="entry name" value="YcaO-like_dom"/>
</dbReference>
<dbReference type="Gene3D" id="3.30.160.660">
    <property type="match status" value="1"/>
</dbReference>
<dbReference type="NCBIfam" id="TIGR03604">
    <property type="entry name" value="TOMM_cyclo_SagD"/>
    <property type="match status" value="1"/>
</dbReference>
<proteinExistence type="predicted"/>
<organism evidence="2 3">
    <name type="scientific">Nitrospirillum amazonense</name>
    <dbReference type="NCBI Taxonomy" id="28077"/>
    <lineage>
        <taxon>Bacteria</taxon>
        <taxon>Pseudomonadati</taxon>
        <taxon>Pseudomonadota</taxon>
        <taxon>Alphaproteobacteria</taxon>
        <taxon>Rhodospirillales</taxon>
        <taxon>Azospirillaceae</taxon>
        <taxon>Nitrospirillum</taxon>
    </lineage>
</organism>
<dbReference type="EMBL" id="VITN01000014">
    <property type="protein sequence ID" value="TWB15505.1"/>
    <property type="molecule type" value="Genomic_DNA"/>
</dbReference>
<feature type="domain" description="YcaO" evidence="1">
    <location>
        <begin position="375"/>
        <end position="746"/>
    </location>
</feature>
<dbReference type="PROSITE" id="PS51664">
    <property type="entry name" value="YCAO"/>
    <property type="match status" value="1"/>
</dbReference>
<evidence type="ECO:0000313" key="2">
    <source>
        <dbReference type="EMBL" id="TWB15505.1"/>
    </source>
</evidence>
<dbReference type="AlphaFoldDB" id="A0A560F1X7"/>
<dbReference type="InterPro" id="IPR035985">
    <property type="entry name" value="Ubiquitin-activating_enz"/>
</dbReference>
<dbReference type="GO" id="GO:0016740">
    <property type="term" value="F:transferase activity"/>
    <property type="evidence" value="ECO:0007669"/>
    <property type="project" value="UniProtKB-KW"/>
</dbReference>
<dbReference type="InterPro" id="IPR022291">
    <property type="entry name" value="Bacteriocin_synth_cyclodeHase"/>
</dbReference>
<name>A0A560F1X7_9PROT</name>
<dbReference type="PANTHER" id="PTHR37809">
    <property type="entry name" value="RIBOSOMAL PROTEIN S12 METHYLTHIOTRANSFERASE ACCESSORY FACTOR YCAO"/>
    <property type="match status" value="1"/>
</dbReference>
<dbReference type="InterPro" id="IPR049274">
    <property type="entry name" value="LynD/TruD_wHTH-like"/>
</dbReference>
<gene>
    <name evidence="2" type="ORF">FBZ89_11498</name>
</gene>
<dbReference type="NCBIfam" id="TIGR00702">
    <property type="entry name" value="YcaO-type kinase domain"/>
    <property type="match status" value="1"/>
</dbReference>
<dbReference type="InterPro" id="IPR027624">
    <property type="entry name" value="TOMM_cyclo_SagD"/>
</dbReference>
<dbReference type="Gene3D" id="3.30.1330.230">
    <property type="match status" value="1"/>
</dbReference>
<keyword evidence="2" id="KW-0687">Ribonucleoprotein</keyword>
<dbReference type="GO" id="GO:0008641">
    <property type="term" value="F:ubiquitin-like modifier activating enzyme activity"/>
    <property type="evidence" value="ECO:0007669"/>
    <property type="project" value="InterPro"/>
</dbReference>
<dbReference type="Gene3D" id="3.40.50.720">
    <property type="entry name" value="NAD(P)-binding Rossmann-like Domain"/>
    <property type="match status" value="1"/>
</dbReference>
<accession>A0A560F1X7</accession>
<dbReference type="Gene3D" id="3.90.930.60">
    <property type="match status" value="1"/>
</dbReference>
<dbReference type="Gene3D" id="3.30.40.250">
    <property type="match status" value="1"/>
</dbReference>
<sequence>MLKIPALKAHLRAAVIPGEGVLLLTEDGAKVLHGAAYEKVVPLIDGRRSADDIADALAGQVDAARVYFALARMEEQGHLAAPVPDLAPSVAGFWQAAGADARAVQDAHATRRVALMTVGGVDAAPLRAALATAGLAEEAPEGADLWIVLADDYLRPELRDINARALAAGRPWLLARAGGREQWLGPYFEPGATACWECLQRRLAHNRATHRFAAAKLDAQGPLVPPVGLSVTQAATSHVVALEAALILAGLPTALKGQVVSRDWVTHAQQTHVLTPNPLCPACGTPAEPVARPLELGTARAAFQSDGGHRSVSPQATLAAYQHLVSPITGVVNVLQPATPPDETLAHVFVAGSNAARPIGSLRDLKRSLRSSSAGKGVSEAQAKVSALCEALERGSGEIAGDEVRVRRAWRDWPAGEAIHPNAVMGYSEAQFADREAQNAKQSVFNITPRPLPDDHAVDWTPLWSLTEKRFKHLPTQLVYYGVDGGRSGPDFYAMGCSNGNAAGNTREEALLQGFFELVERDATALWWYNRLRRRGVATDTFNDPYLPRIARHYREKHGREAWALDLTSDLGIPVFVALSREVSAPQERILFGLGCHLDARIALQRAYAEMNQMLGLATAEVEGKIEDPETLHWLQTATVENQPYLAPDPVQAPARHEDFPVQHSGDFLADINHCLSILDRAGLEMLVLDQTRAELGLPVVKVVVPGLRHFWARFAPGRLYDVPVRMGWLDRPLTEAELNPIPIFV</sequence>
<dbReference type="NCBIfam" id="TIGR03882">
    <property type="entry name" value="cyclo_dehyd_2"/>
    <property type="match status" value="1"/>
</dbReference>
<dbReference type="SUPFAM" id="SSF69572">
    <property type="entry name" value="Activating enzymes of the ubiquitin-like proteins"/>
    <property type="match status" value="1"/>
</dbReference>
<evidence type="ECO:0000313" key="3">
    <source>
        <dbReference type="Proteomes" id="UP000319859"/>
    </source>
</evidence>
<comment type="caution">
    <text evidence="2">The sequence shown here is derived from an EMBL/GenBank/DDBJ whole genome shotgun (WGS) entry which is preliminary data.</text>
</comment>
<dbReference type="OrthoDB" id="2379922at2"/>
<evidence type="ECO:0000259" key="1">
    <source>
        <dbReference type="PROSITE" id="PS51664"/>
    </source>
</evidence>
<reference evidence="2 3" key="1">
    <citation type="submission" date="2019-06" db="EMBL/GenBank/DDBJ databases">
        <title>Genomic Encyclopedia of Type Strains, Phase IV (KMG-V): Genome sequencing to study the core and pangenomes of soil and plant-associated prokaryotes.</title>
        <authorList>
            <person name="Whitman W."/>
        </authorList>
    </citation>
    <scope>NUCLEOTIDE SEQUENCE [LARGE SCALE GENOMIC DNA]</scope>
    <source>
        <strain evidence="2 3">BR 11880</strain>
    </source>
</reference>
<dbReference type="Proteomes" id="UP000319859">
    <property type="component" value="Unassembled WGS sequence"/>
</dbReference>
<protein>
    <submittedName>
        <fullName evidence="2">Ribosomal protein S12 methylthiotransferase accessory factor</fullName>
    </submittedName>
</protein>
<dbReference type="Pfam" id="PF21084">
    <property type="entry name" value="WHD_DUF4423_like"/>
    <property type="match status" value="1"/>
</dbReference>
<dbReference type="PANTHER" id="PTHR37809:SF1">
    <property type="entry name" value="RIBOSOMAL PROTEIN S12 METHYLTHIOTRANSFERASE ACCESSORY FACTOR YCAO"/>
    <property type="match status" value="1"/>
</dbReference>
<keyword evidence="2" id="KW-0689">Ribosomal protein</keyword>
<dbReference type="GO" id="GO:0005840">
    <property type="term" value="C:ribosome"/>
    <property type="evidence" value="ECO:0007669"/>
    <property type="project" value="UniProtKB-KW"/>
</dbReference>
<keyword evidence="2" id="KW-0808">Transferase</keyword>
<dbReference type="RefSeq" id="WP_145751684.1">
    <property type="nucleotide sequence ID" value="NZ_VITN01000014.1"/>
</dbReference>
<dbReference type="Pfam" id="PF02624">
    <property type="entry name" value="YcaO"/>
    <property type="match status" value="1"/>
</dbReference>